<dbReference type="Pfam" id="PF16197">
    <property type="entry name" value="KAsynt_C_assoc"/>
    <property type="match status" value="1"/>
</dbReference>
<evidence type="ECO:0000256" key="5">
    <source>
        <dbReference type="ARBA" id="ARBA00022679"/>
    </source>
</evidence>
<feature type="compositionally biased region" description="Basic and acidic residues" evidence="10">
    <location>
        <begin position="857"/>
        <end position="872"/>
    </location>
</feature>
<feature type="region of interest" description="Disordered" evidence="10">
    <location>
        <begin position="857"/>
        <end position="887"/>
    </location>
</feature>
<keyword evidence="6" id="KW-0045">Antibiotic biosynthesis</keyword>
<dbReference type="SMART" id="SM01294">
    <property type="entry name" value="PKS_PP_betabranch"/>
    <property type="match status" value="1"/>
</dbReference>
<dbReference type="InterPro" id="IPR016035">
    <property type="entry name" value="Acyl_Trfase/lysoPLipase"/>
</dbReference>
<feature type="compositionally biased region" description="Low complexity" evidence="10">
    <location>
        <begin position="1066"/>
        <end position="1075"/>
    </location>
</feature>
<dbReference type="Gene3D" id="3.30.70.3290">
    <property type="match status" value="1"/>
</dbReference>
<feature type="region of interest" description="Disordered" evidence="10">
    <location>
        <begin position="1760"/>
        <end position="1794"/>
    </location>
</feature>
<dbReference type="InterPro" id="IPR016039">
    <property type="entry name" value="Thiolase-like"/>
</dbReference>
<feature type="active site" description="Proton acceptor; for dehydratase activity" evidence="9">
    <location>
        <position position="993"/>
    </location>
</feature>
<dbReference type="InterPro" id="IPR016036">
    <property type="entry name" value="Malonyl_transacylase_ACP-bd"/>
</dbReference>
<dbReference type="SUPFAM" id="SSF52151">
    <property type="entry name" value="FabD/lysophospholipase-like"/>
    <property type="match status" value="1"/>
</dbReference>
<dbReference type="CDD" id="cd00833">
    <property type="entry name" value="PKS"/>
    <property type="match status" value="1"/>
</dbReference>
<gene>
    <name evidence="14" type="ORF">OHU17_05630</name>
</gene>
<dbReference type="InterPro" id="IPR015083">
    <property type="entry name" value="NorB/c/GfsB-D-like_docking"/>
</dbReference>
<dbReference type="SMART" id="SM00823">
    <property type="entry name" value="PKS_PP"/>
    <property type="match status" value="1"/>
</dbReference>
<evidence type="ECO:0000313" key="14">
    <source>
        <dbReference type="EMBL" id="WUO45349.1"/>
    </source>
</evidence>
<dbReference type="SUPFAM" id="SSF101173">
    <property type="entry name" value="Docking domain B of the erythromycin polyketide synthase (DEBS)"/>
    <property type="match status" value="1"/>
</dbReference>
<dbReference type="InterPro" id="IPR014030">
    <property type="entry name" value="Ketoacyl_synth_N"/>
</dbReference>
<evidence type="ECO:0000256" key="10">
    <source>
        <dbReference type="SAM" id="MobiDB-lite"/>
    </source>
</evidence>
<dbReference type="SMART" id="SM00827">
    <property type="entry name" value="PKS_AT"/>
    <property type="match status" value="1"/>
</dbReference>
<evidence type="ECO:0000259" key="13">
    <source>
        <dbReference type="PROSITE" id="PS52019"/>
    </source>
</evidence>
<dbReference type="InterPro" id="IPR018201">
    <property type="entry name" value="Ketoacyl_synth_AS"/>
</dbReference>
<name>A0ABZ1RFP1_9ACTN</name>
<dbReference type="Gene3D" id="3.40.50.720">
    <property type="entry name" value="NAD(P)-binding Rossmann-like Domain"/>
    <property type="match status" value="1"/>
</dbReference>
<dbReference type="Pfam" id="PF08990">
    <property type="entry name" value="Docking"/>
    <property type="match status" value="1"/>
</dbReference>
<dbReference type="PROSITE" id="PS52019">
    <property type="entry name" value="PKS_MFAS_DH"/>
    <property type="match status" value="1"/>
</dbReference>
<sequence>MTANDDKIRDYLKRVVAELHSTRQRLNALEGNAREPIAIVGMSCRLPGGVTTPESLWELVDSGTDAVSPFPDDRGWDLDALHHPESGAVHSREGGFLHDSADFDAEFFGISPREALAMDPQQRLLLETAWEVFERAGIDPASVRGSRTGVYAGVMYHDYGARLNEIPPGLEGYLVNGSAGSIASGRVAYTLGLEGPAVTVDTACSSSLVAVHLAAQALRQRECDMALAGGATVLSTPDLFTDFARLGGLASDGRCKAFSDAADGTSFAEGAGMLLLMRLSDAVDKGHTVLAVIRGSAVNQDGASNGLTAPNGLAQQRVIREALANADLGPDQIDAVEAHGTGTRLGDPIEAQALLHTYGTSRSPERPLLLGSLKSNIGHTQAAAGVAGIIKTVLAMRHGRLPRTLHVTRPSSRVDWSAGAVELLTQTQDWPGQGDAPRRAGVSSFGASGTNAHLILEGVPDSDDTAAEREPSAGGGAWLLSGRTEAALRAQARRLHGHLAARPRVSPAAVGRTLARSRTPFEHRAVVIGQDTAALLSGLTELASGAAHGPGVITGRAARGRRTALLFTGQGSQRPGAGRRLYERYEVFARALDETAAELDRHLDRPLREVMFAEPGSATAGLLDRTEYTQPALFALEVALFELVSAWGLRPDALLGHSVGELAAAHVAGVFTLPDAARLVTARGRLMGELPAGGAMAAIQAGGPEIEETITALTARRQARIAVAALNGPDATVISGDEDTVAELAALWRERGRRAKVLPVSHAFHSPRMDAALEPFARIARDVSYAEPRIPVVSNLTGEVASAATLCTPEYWVRHAREAVRFSDGFRTLRDQGIDTFVELGPDGVLSALGRDCLREEEQDAPHQDGSTDRDTAGSPADGQERPVLTVPLLRRDRDETTTCLGALAAVHTHGVPVDLAAVHGDGDGPAVDLPTYAFQRTRYWLDVPAPAAGLTTTGLEAADQPLLPAAIDLPDGEGTVRTGLLSVRAHPWIADHRVQNRTVVPGAALLDIAAWAGTEAGCPRVAELTFATPLVLPESGEGVRLRVTLSGPDAEGIRTIRIDSRPADAARAADAPSDWTRHASGTLTPGTEEAGDGVDVPADLLGVWPPADATPVALDADAVAAEYRRLADAGVTYGPVFRGLRAVWRRGEEIFAEVRLPGQAAADAPRYGMHPALLDALAHATGFGEQFTEAHGLLPFSWSDVRIHVRGTDSLRVRIAPAGPDAVTVAAADPAGRPALTARSLTLRPVPAHRFPSPQERSTPLYRLEWTSASAPVTGHARPRPAAAEWGVLGDAGPALLEGVRDGAQAPVRTYDDLAALAASDTPLPDHVLVELGHDGDDLAAGAHDLAERALAVVQGWLAHARFTDARLVVLTHGAVAAGTSAVRPAAAVAWGLLRSAQSEHPGRFVLVDADPSDPAASYRSLSRAVTSGASQLALRGDEILVPRLTHGANGQGAAAGPRGDATEPEAAAAMRSAPSGSLSGPWRADGTVLVTGGTGTLGKAVARHLVTKHGVRHLILAGRRGADAPGAAGLAAELTDLGAVVNIVRCDAADRSALEGVLAAVPAAHPLTAVVHTAGVLDDGIVTAQTLQRVSAVLRAKADAVTHLHELTSALDLSAFVLFSSAAGTLGSPGQSGYAAANSFLDAFAAWRRAQGLPAVSLAWGLWGDGGDGGDGDGGSAGADGMGASLAAADLARLRRSGILPLDPAEALELFDEACDPSRTEAVLLPIRLDLAGLRARAARGTVHAGVVPEVLHALVPPPAGAGPSSGAGTPDPAAGQEPPTTAAASGTLAEQLAGKPRGERLAVLRELVRTEIASVLGHADAQRVQLQFSFKEAGFDSLTAVELRNRLTAVTGTRLPATLVFDHPTPAALVDHLEQELPKDGQKLPADVPAVLEALDRIRDGLATAVTDDNGRAHVAERLQELLGTLAPPVAGVRPVNGSNGHDGQGPDELSVGERLAASSDDELFDLFDSDFRSM</sequence>
<feature type="active site" description="Proton donor; for dehydratase activity" evidence="9">
    <location>
        <position position="1176"/>
    </location>
</feature>
<dbReference type="SUPFAM" id="SSF47336">
    <property type="entry name" value="ACP-like"/>
    <property type="match status" value="1"/>
</dbReference>
<keyword evidence="3" id="KW-0596">Phosphopantetheine</keyword>
<protein>
    <submittedName>
        <fullName evidence="14">SDR family NAD(P)-dependent oxidoreductase</fullName>
    </submittedName>
</protein>
<feature type="domain" description="Carrier" evidence="11">
    <location>
        <begin position="1805"/>
        <end position="1880"/>
    </location>
</feature>
<dbReference type="EMBL" id="CP108057">
    <property type="protein sequence ID" value="WUO45349.1"/>
    <property type="molecule type" value="Genomic_DNA"/>
</dbReference>
<evidence type="ECO:0000256" key="1">
    <source>
        <dbReference type="ARBA" id="ARBA00001957"/>
    </source>
</evidence>
<dbReference type="Pfam" id="PF08659">
    <property type="entry name" value="KR"/>
    <property type="match status" value="1"/>
</dbReference>
<evidence type="ECO:0000256" key="2">
    <source>
        <dbReference type="ARBA" id="ARBA00004792"/>
    </source>
</evidence>
<dbReference type="InterPro" id="IPR020806">
    <property type="entry name" value="PKS_PP-bd"/>
</dbReference>
<keyword evidence="15" id="KW-1185">Reference proteome</keyword>
<dbReference type="InterPro" id="IPR006162">
    <property type="entry name" value="Ppantetheine_attach_site"/>
</dbReference>
<evidence type="ECO:0000256" key="6">
    <source>
        <dbReference type="ARBA" id="ARBA00023194"/>
    </source>
</evidence>
<dbReference type="SMART" id="SM00825">
    <property type="entry name" value="PKS_KS"/>
    <property type="match status" value="1"/>
</dbReference>
<dbReference type="PROSITE" id="PS52004">
    <property type="entry name" value="KS3_2"/>
    <property type="match status" value="1"/>
</dbReference>
<dbReference type="InterPro" id="IPR049900">
    <property type="entry name" value="PKS_mFAS_DH"/>
</dbReference>
<feature type="domain" description="Ketosynthase family 3 (KS3)" evidence="12">
    <location>
        <begin position="34"/>
        <end position="458"/>
    </location>
</feature>
<dbReference type="Pfam" id="PF02801">
    <property type="entry name" value="Ketoacyl-synt_C"/>
    <property type="match status" value="1"/>
</dbReference>
<dbReference type="Gene3D" id="3.40.366.10">
    <property type="entry name" value="Malonyl-Coenzyme A Acyl Carrier Protein, domain 2"/>
    <property type="match status" value="1"/>
</dbReference>
<dbReference type="Gene3D" id="3.40.47.10">
    <property type="match status" value="1"/>
</dbReference>
<dbReference type="InterPro" id="IPR049551">
    <property type="entry name" value="PKS_DH_C"/>
</dbReference>
<evidence type="ECO:0000259" key="12">
    <source>
        <dbReference type="PROSITE" id="PS52004"/>
    </source>
</evidence>
<dbReference type="RefSeq" id="WP_328775392.1">
    <property type="nucleotide sequence ID" value="NZ_CP108057.1"/>
</dbReference>
<dbReference type="InterPro" id="IPR055123">
    <property type="entry name" value="SpnB-like_Rossmann"/>
</dbReference>
<feature type="region of interest" description="Disordered" evidence="10">
    <location>
        <begin position="1450"/>
        <end position="1469"/>
    </location>
</feature>
<keyword evidence="5" id="KW-0808">Transferase</keyword>
<dbReference type="InterPro" id="IPR020807">
    <property type="entry name" value="PKS_DH"/>
</dbReference>
<feature type="region of interest" description="Disordered" evidence="10">
    <location>
        <begin position="1066"/>
        <end position="1092"/>
    </location>
</feature>
<comment type="pathway">
    <text evidence="2">Antibiotic biosynthesis.</text>
</comment>
<dbReference type="InterPro" id="IPR036299">
    <property type="entry name" value="Polyketide_synth_docking_sf"/>
</dbReference>
<evidence type="ECO:0000256" key="3">
    <source>
        <dbReference type="ARBA" id="ARBA00022450"/>
    </source>
</evidence>
<dbReference type="PROSITE" id="PS00606">
    <property type="entry name" value="KS3_1"/>
    <property type="match status" value="1"/>
</dbReference>
<dbReference type="Pfam" id="PF00109">
    <property type="entry name" value="ketoacyl-synt"/>
    <property type="match status" value="1"/>
</dbReference>
<dbReference type="SUPFAM" id="SSF55048">
    <property type="entry name" value="Probable ACP-binding domain of malonyl-CoA ACP transacylase"/>
    <property type="match status" value="1"/>
</dbReference>
<proteinExistence type="predicted"/>
<dbReference type="PANTHER" id="PTHR43775">
    <property type="entry name" value="FATTY ACID SYNTHASE"/>
    <property type="match status" value="1"/>
</dbReference>
<dbReference type="InterPro" id="IPR009081">
    <property type="entry name" value="PP-bd_ACP"/>
</dbReference>
<dbReference type="InterPro" id="IPR057326">
    <property type="entry name" value="KR_dom"/>
</dbReference>
<dbReference type="InterPro" id="IPR050091">
    <property type="entry name" value="PKS_NRPS_Biosynth_Enz"/>
</dbReference>
<dbReference type="InterPro" id="IPR036291">
    <property type="entry name" value="NAD(P)-bd_dom_sf"/>
</dbReference>
<dbReference type="PANTHER" id="PTHR43775:SF51">
    <property type="entry name" value="INACTIVE PHENOLPHTHIOCEROL SYNTHESIS POLYKETIDE SYNTHASE TYPE I PKS1-RELATED"/>
    <property type="match status" value="1"/>
</dbReference>
<accession>A0ABZ1RFP1</accession>
<dbReference type="SMART" id="SM00826">
    <property type="entry name" value="PKS_DH"/>
    <property type="match status" value="1"/>
</dbReference>
<dbReference type="InterPro" id="IPR013968">
    <property type="entry name" value="PKS_KR"/>
</dbReference>
<keyword evidence="4" id="KW-0597">Phosphoprotein</keyword>
<dbReference type="CDD" id="cd08956">
    <property type="entry name" value="KR_3_FAS_SDR_x"/>
    <property type="match status" value="1"/>
</dbReference>
<dbReference type="InterPro" id="IPR032821">
    <property type="entry name" value="PKS_assoc"/>
</dbReference>
<dbReference type="Proteomes" id="UP001432075">
    <property type="component" value="Chromosome"/>
</dbReference>
<dbReference type="Pfam" id="PF14765">
    <property type="entry name" value="PS-DH"/>
    <property type="match status" value="1"/>
</dbReference>
<dbReference type="SMART" id="SM00822">
    <property type="entry name" value="PKS_KR"/>
    <property type="match status" value="1"/>
</dbReference>
<dbReference type="Gene3D" id="3.10.129.110">
    <property type="entry name" value="Polyketide synthase dehydratase"/>
    <property type="match status" value="1"/>
</dbReference>
<evidence type="ECO:0000313" key="15">
    <source>
        <dbReference type="Proteomes" id="UP001432075"/>
    </source>
</evidence>
<dbReference type="PROSITE" id="PS00012">
    <property type="entry name" value="PHOSPHOPANTETHEINE"/>
    <property type="match status" value="1"/>
</dbReference>
<dbReference type="InterPro" id="IPR014031">
    <property type="entry name" value="Ketoacyl_synth_C"/>
</dbReference>
<feature type="compositionally biased region" description="Low complexity" evidence="10">
    <location>
        <begin position="1764"/>
        <end position="1778"/>
    </location>
</feature>
<evidence type="ECO:0000256" key="9">
    <source>
        <dbReference type="PROSITE-ProRule" id="PRU01363"/>
    </source>
</evidence>
<dbReference type="SUPFAM" id="SSF51735">
    <property type="entry name" value="NAD(P)-binding Rossmann-fold domains"/>
    <property type="match status" value="2"/>
</dbReference>
<dbReference type="Pfam" id="PF21089">
    <property type="entry name" value="PKS_DH_N"/>
    <property type="match status" value="1"/>
</dbReference>
<feature type="region of interest" description="C-terminal hotdog fold" evidence="9">
    <location>
        <begin position="1114"/>
        <end position="1253"/>
    </location>
</feature>
<reference evidence="14" key="1">
    <citation type="submission" date="2022-10" db="EMBL/GenBank/DDBJ databases">
        <title>The complete genomes of actinobacterial strains from the NBC collection.</title>
        <authorList>
            <person name="Joergensen T.S."/>
            <person name="Alvarez Arevalo M."/>
            <person name="Sterndorff E.B."/>
            <person name="Faurdal D."/>
            <person name="Vuksanovic O."/>
            <person name="Mourched A.-S."/>
            <person name="Charusanti P."/>
            <person name="Shaw S."/>
            <person name="Blin K."/>
            <person name="Weber T."/>
        </authorList>
    </citation>
    <scope>NUCLEOTIDE SEQUENCE</scope>
    <source>
        <strain evidence="14">NBC_00283</strain>
    </source>
</reference>
<dbReference type="InterPro" id="IPR049552">
    <property type="entry name" value="PKS_DH_N"/>
</dbReference>
<evidence type="ECO:0000256" key="8">
    <source>
        <dbReference type="ARBA" id="ARBA00023315"/>
    </source>
</evidence>
<feature type="region of interest" description="N-terminal hotdog fold" evidence="9">
    <location>
        <begin position="961"/>
        <end position="1091"/>
    </location>
</feature>
<comment type="cofactor">
    <cofactor evidence="1">
        <name>pantetheine 4'-phosphate</name>
        <dbReference type="ChEBI" id="CHEBI:47942"/>
    </cofactor>
</comment>
<dbReference type="PROSITE" id="PS50075">
    <property type="entry name" value="CARRIER"/>
    <property type="match status" value="1"/>
</dbReference>
<dbReference type="InterPro" id="IPR001227">
    <property type="entry name" value="Ac_transferase_dom_sf"/>
</dbReference>
<dbReference type="InterPro" id="IPR042104">
    <property type="entry name" value="PKS_dehydratase_sf"/>
</dbReference>
<feature type="domain" description="PKS/mFAS DH" evidence="13">
    <location>
        <begin position="961"/>
        <end position="1253"/>
    </location>
</feature>
<dbReference type="Gene3D" id="1.10.1200.10">
    <property type="entry name" value="ACP-like"/>
    <property type="match status" value="1"/>
</dbReference>
<organism evidence="14 15">
    <name type="scientific">Streptomyces goshikiensis</name>
    <dbReference type="NCBI Taxonomy" id="1942"/>
    <lineage>
        <taxon>Bacteria</taxon>
        <taxon>Bacillati</taxon>
        <taxon>Actinomycetota</taxon>
        <taxon>Actinomycetes</taxon>
        <taxon>Kitasatosporales</taxon>
        <taxon>Streptomycetaceae</taxon>
        <taxon>Streptomyces</taxon>
    </lineage>
</organism>
<evidence type="ECO:0000256" key="4">
    <source>
        <dbReference type="ARBA" id="ARBA00022553"/>
    </source>
</evidence>
<evidence type="ECO:0000259" key="11">
    <source>
        <dbReference type="PROSITE" id="PS50075"/>
    </source>
</evidence>
<dbReference type="Pfam" id="PF00698">
    <property type="entry name" value="Acyl_transf_1"/>
    <property type="match status" value="1"/>
</dbReference>
<dbReference type="InterPro" id="IPR036736">
    <property type="entry name" value="ACP-like_sf"/>
</dbReference>
<dbReference type="InterPro" id="IPR020841">
    <property type="entry name" value="PKS_Beta-ketoAc_synthase_dom"/>
</dbReference>
<dbReference type="Pfam" id="PF22953">
    <property type="entry name" value="SpnB_Rossmann"/>
    <property type="match status" value="1"/>
</dbReference>
<keyword evidence="8" id="KW-0012">Acyltransferase</keyword>
<dbReference type="Pfam" id="PF00550">
    <property type="entry name" value="PP-binding"/>
    <property type="match status" value="1"/>
</dbReference>
<evidence type="ECO:0000256" key="7">
    <source>
        <dbReference type="ARBA" id="ARBA00023268"/>
    </source>
</evidence>
<keyword evidence="7" id="KW-0511">Multifunctional enzyme</keyword>
<dbReference type="SUPFAM" id="SSF53901">
    <property type="entry name" value="Thiolase-like"/>
    <property type="match status" value="1"/>
</dbReference>
<dbReference type="InterPro" id="IPR014043">
    <property type="entry name" value="Acyl_transferase_dom"/>
</dbReference>